<evidence type="ECO:0000256" key="10">
    <source>
        <dbReference type="ARBA" id="ARBA00023125"/>
    </source>
</evidence>
<dbReference type="InterPro" id="IPR002694">
    <property type="entry name" value="Znf_CHC2"/>
</dbReference>
<dbReference type="GO" id="GO:0006269">
    <property type="term" value="P:DNA replication, synthesis of primer"/>
    <property type="evidence" value="ECO:0007669"/>
    <property type="project" value="TreeGrafter"/>
</dbReference>
<dbReference type="InterPro" id="IPR050219">
    <property type="entry name" value="DnaG_primase"/>
</dbReference>
<evidence type="ECO:0000256" key="11">
    <source>
        <dbReference type="ARBA" id="ARBA00023163"/>
    </source>
</evidence>
<dbReference type="PANTHER" id="PTHR30313:SF2">
    <property type="entry name" value="DNA PRIMASE"/>
    <property type="match status" value="1"/>
</dbReference>
<evidence type="ECO:0000256" key="5">
    <source>
        <dbReference type="ARBA" id="ARBA00022705"/>
    </source>
</evidence>
<keyword evidence="7" id="KW-0863">Zinc-finger</keyword>
<dbReference type="Gene3D" id="3.90.580.10">
    <property type="entry name" value="Zinc finger, CHC2-type domain"/>
    <property type="match status" value="1"/>
</dbReference>
<evidence type="ECO:0000256" key="7">
    <source>
        <dbReference type="ARBA" id="ARBA00022771"/>
    </source>
</evidence>
<dbReference type="SUPFAM" id="SSF56731">
    <property type="entry name" value="DNA primase core"/>
    <property type="match status" value="1"/>
</dbReference>
<keyword evidence="4" id="KW-0548">Nucleotidyltransferase</keyword>
<evidence type="ECO:0000256" key="4">
    <source>
        <dbReference type="ARBA" id="ARBA00022695"/>
    </source>
</evidence>
<evidence type="ECO:0000256" key="2">
    <source>
        <dbReference type="ARBA" id="ARBA00022478"/>
    </source>
</evidence>
<keyword evidence="6" id="KW-0479">Metal-binding</keyword>
<comment type="cofactor">
    <cofactor evidence="1">
        <name>Zn(2+)</name>
        <dbReference type="ChEBI" id="CHEBI:29105"/>
    </cofactor>
</comment>
<organism evidence="13">
    <name type="scientific">marine metagenome</name>
    <dbReference type="NCBI Taxonomy" id="408172"/>
    <lineage>
        <taxon>unclassified sequences</taxon>
        <taxon>metagenomes</taxon>
        <taxon>ecological metagenomes</taxon>
    </lineage>
</organism>
<feature type="non-terminal residue" evidence="13">
    <location>
        <position position="214"/>
    </location>
</feature>
<dbReference type="SMART" id="SM00400">
    <property type="entry name" value="ZnF_CHCC"/>
    <property type="match status" value="1"/>
</dbReference>
<dbReference type="AlphaFoldDB" id="A0A382YFD6"/>
<dbReference type="GO" id="GO:0003899">
    <property type="term" value="F:DNA-directed RNA polymerase activity"/>
    <property type="evidence" value="ECO:0007669"/>
    <property type="project" value="InterPro"/>
</dbReference>
<gene>
    <name evidence="13" type="ORF">METZ01_LOCUS434409</name>
</gene>
<keyword evidence="10" id="KW-0238">DNA-binding</keyword>
<dbReference type="InterPro" id="IPR013264">
    <property type="entry name" value="DNAG_N"/>
</dbReference>
<evidence type="ECO:0000256" key="1">
    <source>
        <dbReference type="ARBA" id="ARBA00001947"/>
    </source>
</evidence>
<dbReference type="GO" id="GO:0000428">
    <property type="term" value="C:DNA-directed RNA polymerase complex"/>
    <property type="evidence" value="ECO:0007669"/>
    <property type="project" value="UniProtKB-KW"/>
</dbReference>
<dbReference type="GO" id="GO:0008270">
    <property type="term" value="F:zinc ion binding"/>
    <property type="evidence" value="ECO:0007669"/>
    <property type="project" value="UniProtKB-KW"/>
</dbReference>
<sequence length="214" mass="24268">MSEIDEIKSRLDVVDIVSEKVRLQRAGRNYKANCPFHSEKTPSFIVDPGRQSWRCFGSCGVGGDVFSFVMKTENMEFSDALRMLAQRAGVELRGYKKNESRDSYFEINKIALDFYKDALLTDEAHSARIYLKSRGVDQTSIENFGLGYSPRGRDSLKSHLLFHDVDLGNAVECGLLNKFEDGTTRDFFWGRLMFPIFDRSGRPAGFGARSMDDS</sequence>
<keyword evidence="5" id="KW-0235">DNA replication</keyword>
<dbReference type="InterPro" id="IPR037068">
    <property type="entry name" value="DNA_primase_core_N_sf"/>
</dbReference>
<keyword evidence="2" id="KW-0240">DNA-directed RNA polymerase</keyword>
<keyword evidence="11" id="KW-0804">Transcription</keyword>
<name>A0A382YFD6_9ZZZZ</name>
<dbReference type="FunFam" id="3.90.580.10:FF:000001">
    <property type="entry name" value="DNA primase"/>
    <property type="match status" value="1"/>
</dbReference>
<evidence type="ECO:0000256" key="6">
    <source>
        <dbReference type="ARBA" id="ARBA00022723"/>
    </source>
</evidence>
<protein>
    <recommendedName>
        <fullName evidence="12">Zinc finger CHC2-type domain-containing protein</fullName>
    </recommendedName>
</protein>
<dbReference type="SUPFAM" id="SSF57783">
    <property type="entry name" value="Zinc beta-ribbon"/>
    <property type="match status" value="1"/>
</dbReference>
<reference evidence="13" key="1">
    <citation type="submission" date="2018-05" db="EMBL/GenBank/DDBJ databases">
        <authorList>
            <person name="Lanie J.A."/>
            <person name="Ng W.-L."/>
            <person name="Kazmierczak K.M."/>
            <person name="Andrzejewski T.M."/>
            <person name="Davidsen T.M."/>
            <person name="Wayne K.J."/>
            <person name="Tettelin H."/>
            <person name="Glass J.I."/>
            <person name="Rusch D."/>
            <person name="Podicherti R."/>
            <person name="Tsui H.-C.T."/>
            <person name="Winkler M.E."/>
        </authorList>
    </citation>
    <scope>NUCLEOTIDE SEQUENCE</scope>
</reference>
<dbReference type="PANTHER" id="PTHR30313">
    <property type="entry name" value="DNA PRIMASE"/>
    <property type="match status" value="1"/>
</dbReference>
<evidence type="ECO:0000313" key="13">
    <source>
        <dbReference type="EMBL" id="SVD81555.1"/>
    </source>
</evidence>
<feature type="domain" description="Zinc finger CHC2-type" evidence="12">
    <location>
        <begin position="30"/>
        <end position="85"/>
    </location>
</feature>
<dbReference type="EMBL" id="UINC01175103">
    <property type="protein sequence ID" value="SVD81555.1"/>
    <property type="molecule type" value="Genomic_DNA"/>
</dbReference>
<keyword evidence="3" id="KW-0808">Transferase</keyword>
<evidence type="ECO:0000259" key="12">
    <source>
        <dbReference type="SMART" id="SM00400"/>
    </source>
</evidence>
<proteinExistence type="predicted"/>
<keyword evidence="8" id="KW-0862">Zinc</keyword>
<keyword evidence="9" id="KW-0460">Magnesium</keyword>
<evidence type="ECO:0000256" key="8">
    <source>
        <dbReference type="ARBA" id="ARBA00022833"/>
    </source>
</evidence>
<evidence type="ECO:0000256" key="3">
    <source>
        <dbReference type="ARBA" id="ARBA00022679"/>
    </source>
</evidence>
<dbReference type="GO" id="GO:0005737">
    <property type="term" value="C:cytoplasm"/>
    <property type="evidence" value="ECO:0007669"/>
    <property type="project" value="TreeGrafter"/>
</dbReference>
<dbReference type="Gene3D" id="3.90.980.10">
    <property type="entry name" value="DNA primase, catalytic core, N-terminal domain"/>
    <property type="match status" value="1"/>
</dbReference>
<dbReference type="Pfam" id="PF08275">
    <property type="entry name" value="DNAG_N"/>
    <property type="match status" value="1"/>
</dbReference>
<dbReference type="Pfam" id="PF01807">
    <property type="entry name" value="Zn_ribbon_DnaG"/>
    <property type="match status" value="1"/>
</dbReference>
<dbReference type="GO" id="GO:0003677">
    <property type="term" value="F:DNA binding"/>
    <property type="evidence" value="ECO:0007669"/>
    <property type="project" value="UniProtKB-KW"/>
</dbReference>
<dbReference type="InterPro" id="IPR036977">
    <property type="entry name" value="DNA_primase_Znf_CHC2"/>
</dbReference>
<accession>A0A382YFD6</accession>
<evidence type="ECO:0000256" key="9">
    <source>
        <dbReference type="ARBA" id="ARBA00022842"/>
    </source>
</evidence>